<name>A0A923SNE3_9FIRM</name>
<dbReference type="EMBL" id="JACRWC010000106">
    <property type="protein sequence ID" value="MBC6000056.1"/>
    <property type="molecule type" value="Genomic_DNA"/>
</dbReference>
<sequence length="358" mass="39035">MRNYDICIIGGGASGLAAAASLSSHFHTVLLEKNGILGRKIMATGGGRCNITNTACAHCDLTLDFFKSLGMELYHDAEGRYYPYSNQARDVARVLEEAALEKGTEVVLDCGVTKIQKKVDHFQIFSGKRSFSAKKVILAVGGKAAPSLGTTGDGYGLARSMGHETTTIYPILTGIECGDLQKIKGVRARGTVRLFIEDRLLAEETGEIQFTEDGISGICVMNLTMHITAEKGASVRESLQRYHLELDLAPDFSEKELLHRKSSFGILSYALSQIVSLEDIKAWRLPVRGVKGWKSAQCTAGGIRLDEIDMQTMESRIVPGFYLVGEILDVQGKCGGFNLQNAWETGIRAAQHLNEILL</sequence>
<proteinExistence type="predicted"/>
<evidence type="ECO:0000259" key="1">
    <source>
        <dbReference type="Pfam" id="PF03486"/>
    </source>
</evidence>
<organism evidence="2 3">
    <name type="scientific">Lentihominibacter faecis</name>
    <dbReference type="NCBI Taxonomy" id="2764712"/>
    <lineage>
        <taxon>Bacteria</taxon>
        <taxon>Bacillati</taxon>
        <taxon>Bacillota</taxon>
        <taxon>Clostridia</taxon>
        <taxon>Peptostreptococcales</taxon>
        <taxon>Anaerovoracaceae</taxon>
        <taxon>Lentihominibacter</taxon>
    </lineage>
</organism>
<keyword evidence="3" id="KW-1185">Reference proteome</keyword>
<evidence type="ECO:0000313" key="3">
    <source>
        <dbReference type="Proteomes" id="UP000644115"/>
    </source>
</evidence>
<dbReference type="InterPro" id="IPR004792">
    <property type="entry name" value="BaiN-like"/>
</dbReference>
<dbReference type="SUPFAM" id="SSF160996">
    <property type="entry name" value="HI0933 insert domain-like"/>
    <property type="match status" value="1"/>
</dbReference>
<dbReference type="Pfam" id="PF03486">
    <property type="entry name" value="HI0933_like"/>
    <property type="match status" value="1"/>
</dbReference>
<dbReference type="Proteomes" id="UP000644115">
    <property type="component" value="Unassembled WGS sequence"/>
</dbReference>
<dbReference type="InterPro" id="IPR057661">
    <property type="entry name" value="RsdA/BaiN/AoA(So)_Rossmann"/>
</dbReference>
<comment type="caution">
    <text evidence="2">The sequence shown here is derived from an EMBL/GenBank/DDBJ whole genome shotgun (WGS) entry which is preliminary data.</text>
</comment>
<dbReference type="AlphaFoldDB" id="A0A923SNE3"/>
<reference evidence="2" key="1">
    <citation type="submission" date="2020-08" db="EMBL/GenBank/DDBJ databases">
        <authorList>
            <person name="Liu C."/>
            <person name="Sun Q."/>
        </authorList>
    </citation>
    <scope>NUCLEOTIDE SEQUENCE</scope>
    <source>
        <strain evidence="2">BX16</strain>
    </source>
</reference>
<dbReference type="RefSeq" id="WP_249287405.1">
    <property type="nucleotide sequence ID" value="NZ_JACRWC010000106.1"/>
</dbReference>
<accession>A0A923SNE3</accession>
<dbReference type="Gene3D" id="3.50.50.60">
    <property type="entry name" value="FAD/NAD(P)-binding domain"/>
    <property type="match status" value="2"/>
</dbReference>
<dbReference type="PANTHER" id="PTHR42887:SF2">
    <property type="entry name" value="OS12G0638800 PROTEIN"/>
    <property type="match status" value="1"/>
</dbReference>
<dbReference type="PRINTS" id="PR00411">
    <property type="entry name" value="PNDRDTASEI"/>
</dbReference>
<gene>
    <name evidence="2" type="ORF">H8876_08595</name>
</gene>
<feature type="domain" description="RsdA/BaiN/AoA(So)-like Rossmann fold-like" evidence="1">
    <location>
        <begin position="62"/>
        <end position="351"/>
    </location>
</feature>
<protein>
    <submittedName>
        <fullName evidence="2">NAD(P)/FAD-dependent oxidoreductase</fullName>
    </submittedName>
</protein>
<dbReference type="SUPFAM" id="SSF51905">
    <property type="entry name" value="FAD/NAD(P)-binding domain"/>
    <property type="match status" value="1"/>
</dbReference>
<dbReference type="PANTHER" id="PTHR42887">
    <property type="entry name" value="OS12G0638800 PROTEIN"/>
    <property type="match status" value="1"/>
</dbReference>
<dbReference type="Pfam" id="PF13450">
    <property type="entry name" value="NAD_binding_8"/>
    <property type="match status" value="1"/>
</dbReference>
<dbReference type="InterPro" id="IPR036188">
    <property type="entry name" value="FAD/NAD-bd_sf"/>
</dbReference>
<evidence type="ECO:0000313" key="2">
    <source>
        <dbReference type="EMBL" id="MBC6000056.1"/>
    </source>
</evidence>